<evidence type="ECO:0000256" key="6">
    <source>
        <dbReference type="RuleBase" id="RU000553"/>
    </source>
</evidence>
<gene>
    <name evidence="9" type="ORF">SAMN04487998_0646</name>
</gene>
<proteinExistence type="inferred from homology"/>
<feature type="active site" evidence="5">
    <location>
        <position position="40"/>
    </location>
</feature>
<protein>
    <recommendedName>
        <fullName evidence="2 5">Acylphosphatase</fullName>
        <ecNumber evidence="2 5">3.6.1.7</ecNumber>
    </recommendedName>
</protein>
<evidence type="ECO:0000256" key="5">
    <source>
        <dbReference type="PROSITE-ProRule" id="PRU00520"/>
    </source>
</evidence>
<dbReference type="PRINTS" id="PR00112">
    <property type="entry name" value="ACYLPHPHTASE"/>
</dbReference>
<dbReference type="InterPro" id="IPR020456">
    <property type="entry name" value="Acylphosphatase"/>
</dbReference>
<dbReference type="PROSITE" id="PS00151">
    <property type="entry name" value="ACYLPHOSPHATASE_2"/>
    <property type="match status" value="1"/>
</dbReference>
<dbReference type="InterPro" id="IPR001792">
    <property type="entry name" value="Acylphosphatase-like_dom"/>
</dbReference>
<dbReference type="PROSITE" id="PS51160">
    <property type="entry name" value="ACYLPHOSPHATASE_3"/>
    <property type="match status" value="1"/>
</dbReference>
<accession>A0A1I0AAE8</accession>
<dbReference type="PANTHER" id="PTHR10029">
    <property type="entry name" value="ACYLPHOSPHATASE"/>
    <property type="match status" value="1"/>
</dbReference>
<dbReference type="SUPFAM" id="SSF54975">
    <property type="entry name" value="Acylphosphatase/BLUF domain-like"/>
    <property type="match status" value="1"/>
</dbReference>
<evidence type="ECO:0000256" key="7">
    <source>
        <dbReference type="RuleBase" id="RU004168"/>
    </source>
</evidence>
<dbReference type="OrthoDB" id="9808093at2"/>
<sequence>MTSATEHRTFTVYGRVQGVFFRQSTRQQARALGLNGYARNNPDGTVTIEAEGPADALAALESWCRQGGPVAARVDRVEVTSGAVQGHEAFEVRG</sequence>
<dbReference type="RefSeq" id="WP_092768171.1">
    <property type="nucleotide sequence ID" value="NZ_FOHS01000001.1"/>
</dbReference>
<dbReference type="Proteomes" id="UP000198697">
    <property type="component" value="Unassembled WGS sequence"/>
</dbReference>
<feature type="domain" description="Acylphosphatase-like" evidence="8">
    <location>
        <begin position="7"/>
        <end position="94"/>
    </location>
</feature>
<evidence type="ECO:0000259" key="8">
    <source>
        <dbReference type="PROSITE" id="PS51160"/>
    </source>
</evidence>
<evidence type="ECO:0000256" key="4">
    <source>
        <dbReference type="ARBA" id="ARBA00047645"/>
    </source>
</evidence>
<evidence type="ECO:0000313" key="9">
    <source>
        <dbReference type="EMBL" id="SES91164.1"/>
    </source>
</evidence>
<dbReference type="Pfam" id="PF00708">
    <property type="entry name" value="Acylphosphatase"/>
    <property type="match status" value="1"/>
</dbReference>
<feature type="active site" evidence="5">
    <location>
        <position position="22"/>
    </location>
</feature>
<dbReference type="EMBL" id="FOHS01000001">
    <property type="protein sequence ID" value="SES91164.1"/>
    <property type="molecule type" value="Genomic_DNA"/>
</dbReference>
<reference evidence="10" key="1">
    <citation type="submission" date="2016-10" db="EMBL/GenBank/DDBJ databases">
        <authorList>
            <person name="Varghese N."/>
            <person name="Submissions S."/>
        </authorList>
    </citation>
    <scope>NUCLEOTIDE SEQUENCE [LARGE SCALE GENOMIC DNA]</scope>
    <source>
        <strain evidence="10">DSM 15310</strain>
    </source>
</reference>
<dbReference type="EC" id="3.6.1.7" evidence="2 5"/>
<comment type="similarity">
    <text evidence="1 7">Belongs to the acylphosphatase family.</text>
</comment>
<organism evidence="9 10">
    <name type="scientific">Hymenobacter actinosclerus</name>
    <dbReference type="NCBI Taxonomy" id="82805"/>
    <lineage>
        <taxon>Bacteria</taxon>
        <taxon>Pseudomonadati</taxon>
        <taxon>Bacteroidota</taxon>
        <taxon>Cytophagia</taxon>
        <taxon>Cytophagales</taxon>
        <taxon>Hymenobacteraceae</taxon>
        <taxon>Hymenobacter</taxon>
    </lineage>
</organism>
<dbReference type="GO" id="GO:0003998">
    <property type="term" value="F:acylphosphatase activity"/>
    <property type="evidence" value="ECO:0007669"/>
    <property type="project" value="UniProtKB-EC"/>
</dbReference>
<name>A0A1I0AAE8_9BACT</name>
<evidence type="ECO:0000313" key="10">
    <source>
        <dbReference type="Proteomes" id="UP000198697"/>
    </source>
</evidence>
<dbReference type="InterPro" id="IPR017968">
    <property type="entry name" value="Acylphosphatase_CS"/>
</dbReference>
<evidence type="ECO:0000256" key="3">
    <source>
        <dbReference type="ARBA" id="ARBA00022801"/>
    </source>
</evidence>
<dbReference type="AlphaFoldDB" id="A0A1I0AAE8"/>
<dbReference type="InterPro" id="IPR036046">
    <property type="entry name" value="Acylphosphatase-like_dom_sf"/>
</dbReference>
<dbReference type="PANTHER" id="PTHR10029:SF3">
    <property type="entry name" value="ACYLPHOSPHATASE-RELATED"/>
    <property type="match status" value="1"/>
</dbReference>
<dbReference type="STRING" id="82805.SAMN04487998_0646"/>
<keyword evidence="3 5" id="KW-0378">Hydrolase</keyword>
<comment type="catalytic activity">
    <reaction evidence="4 5 6">
        <text>an acyl phosphate + H2O = a carboxylate + phosphate + H(+)</text>
        <dbReference type="Rhea" id="RHEA:14965"/>
        <dbReference type="ChEBI" id="CHEBI:15377"/>
        <dbReference type="ChEBI" id="CHEBI:15378"/>
        <dbReference type="ChEBI" id="CHEBI:29067"/>
        <dbReference type="ChEBI" id="CHEBI:43474"/>
        <dbReference type="ChEBI" id="CHEBI:59918"/>
        <dbReference type="EC" id="3.6.1.7"/>
    </reaction>
</comment>
<evidence type="ECO:0000256" key="1">
    <source>
        <dbReference type="ARBA" id="ARBA00005614"/>
    </source>
</evidence>
<keyword evidence="10" id="KW-1185">Reference proteome</keyword>
<dbReference type="PROSITE" id="PS00150">
    <property type="entry name" value="ACYLPHOSPHATASE_1"/>
    <property type="match status" value="1"/>
</dbReference>
<evidence type="ECO:0000256" key="2">
    <source>
        <dbReference type="ARBA" id="ARBA00012150"/>
    </source>
</evidence>
<dbReference type="Gene3D" id="3.30.70.100">
    <property type="match status" value="1"/>
</dbReference>